<proteinExistence type="predicted"/>
<reference evidence="1" key="1">
    <citation type="submission" date="2015-09" db="EMBL/GenBank/DDBJ databases">
        <authorList>
            <person name="Jackson K.R."/>
            <person name="Lunt B.L."/>
            <person name="Fisher J.N.B."/>
            <person name="Gardner A.V."/>
            <person name="Bailey M.E."/>
            <person name="Deus L.M."/>
            <person name="Earl A.S."/>
            <person name="Gibby P.D."/>
            <person name="Hartmann K.A."/>
            <person name="Liu J.E."/>
            <person name="Manci A.M."/>
            <person name="Nielsen D.A."/>
            <person name="Solomon M.B."/>
            <person name="Breakwell D.P."/>
            <person name="Burnett S.H."/>
            <person name="Grose J.H."/>
        </authorList>
    </citation>
    <scope>NUCLEOTIDE SEQUENCE</scope>
    <source>
        <strain evidence="1">7805</strain>
    </source>
</reference>
<protein>
    <submittedName>
        <fullName evidence="1">Uncharacterized protein</fullName>
    </submittedName>
</protein>
<sequence length="53" mass="6288">MLLIFTISQSLFIPGNELLHKFIPISKIVAQKTKKCYDHLRRLSYQLKIKNKE</sequence>
<dbReference type="EMBL" id="LO018304">
    <property type="protein sequence ID" value="CUM61312.1"/>
    <property type="molecule type" value="Genomic_DNA"/>
</dbReference>
<organism evidence="1">
    <name type="scientific">Planktothrix agardhii</name>
    <name type="common">Oscillatoria agardhii</name>
    <dbReference type="NCBI Taxonomy" id="1160"/>
    <lineage>
        <taxon>Bacteria</taxon>
        <taxon>Bacillati</taxon>
        <taxon>Cyanobacteriota</taxon>
        <taxon>Cyanophyceae</taxon>
        <taxon>Oscillatoriophycideae</taxon>
        <taxon>Oscillatoriales</taxon>
        <taxon>Microcoleaceae</taxon>
        <taxon>Planktothrix</taxon>
    </lineage>
</organism>
<name>A0A1J1JIG9_PLAAG</name>
<dbReference type="AlphaFoldDB" id="A0A1J1JIG9"/>
<accession>A0A1J1JIG9</accession>
<evidence type="ECO:0000313" key="1">
    <source>
        <dbReference type="EMBL" id="CUM61312.1"/>
    </source>
</evidence>
<gene>
    <name evidence="1" type="ORF">PLAM_3346</name>
</gene>